<dbReference type="Proteomes" id="UP000790709">
    <property type="component" value="Unassembled WGS sequence"/>
</dbReference>
<evidence type="ECO:0000313" key="1">
    <source>
        <dbReference type="EMBL" id="KAH7917308.1"/>
    </source>
</evidence>
<proteinExistence type="predicted"/>
<protein>
    <submittedName>
        <fullName evidence="1">Kinase-like protein</fullName>
    </submittedName>
</protein>
<name>A0ACB8AXL9_9AGAM</name>
<sequence>MQAPAQIPNVSKDPIAADDAISEQTQQAAQSAQPASQTPNSADANAHLWGFLQPCSSALRRIHFRKTSPGTRIGRAPDSDVVLPGVKVSNRHCKIMWDGKEDKHSVVTVTDLSSNGTWINGTKIGKDKTAILKEGDRIAFGLPGGPQSQPRSEEDYRFIYRHTAAGPPVEGLHAHYDISHELGRGSFAIVMKAVSRATGQWYAIKMIQKNRFERAAPNAGEVNASNARKASVFVREISILEKLNHPNICHLKEVFFQDVSIGEYLVLEFVDGGDLLDFILKTKGLEEAMARHITSQIADAMVYIHGKGIAHRDLKPETVLLTTDKPPIVKLAGFSLAKVVDKSTFLETMCGTAAYIAPEVIVRQNHGGYNRLVDSWSVGVIVFSMLTNSSPFIEDDTQRDVKIRIAERTIDWTSLEQSECSARVRDFIRRLLDVDPRTRMSIADARKHPWLLNVRYIPGGGSIRGGHKGESWLSCEPARLD</sequence>
<comment type="caution">
    <text evidence="1">The sequence shown here is derived from an EMBL/GenBank/DDBJ whole genome shotgun (WGS) entry which is preliminary data.</text>
</comment>
<organism evidence="1 2">
    <name type="scientific">Leucogyrophana mollusca</name>
    <dbReference type="NCBI Taxonomy" id="85980"/>
    <lineage>
        <taxon>Eukaryota</taxon>
        <taxon>Fungi</taxon>
        <taxon>Dikarya</taxon>
        <taxon>Basidiomycota</taxon>
        <taxon>Agaricomycotina</taxon>
        <taxon>Agaricomycetes</taxon>
        <taxon>Agaricomycetidae</taxon>
        <taxon>Boletales</taxon>
        <taxon>Boletales incertae sedis</taxon>
        <taxon>Leucogyrophana</taxon>
    </lineage>
</organism>
<evidence type="ECO:0000313" key="2">
    <source>
        <dbReference type="Proteomes" id="UP000790709"/>
    </source>
</evidence>
<accession>A0ACB8AXL9</accession>
<gene>
    <name evidence="1" type="ORF">BV22DRAFT_1026621</name>
</gene>
<dbReference type="EMBL" id="MU267130">
    <property type="protein sequence ID" value="KAH7917308.1"/>
    <property type="molecule type" value="Genomic_DNA"/>
</dbReference>
<keyword evidence="2" id="KW-1185">Reference proteome</keyword>
<reference evidence="1" key="1">
    <citation type="journal article" date="2021" name="New Phytol.">
        <title>Evolutionary innovations through gain and loss of genes in the ectomycorrhizal Boletales.</title>
        <authorList>
            <person name="Wu G."/>
            <person name="Miyauchi S."/>
            <person name="Morin E."/>
            <person name="Kuo A."/>
            <person name="Drula E."/>
            <person name="Varga T."/>
            <person name="Kohler A."/>
            <person name="Feng B."/>
            <person name="Cao Y."/>
            <person name="Lipzen A."/>
            <person name="Daum C."/>
            <person name="Hundley H."/>
            <person name="Pangilinan J."/>
            <person name="Johnson J."/>
            <person name="Barry K."/>
            <person name="LaButti K."/>
            <person name="Ng V."/>
            <person name="Ahrendt S."/>
            <person name="Min B."/>
            <person name="Choi I.G."/>
            <person name="Park H."/>
            <person name="Plett J.M."/>
            <person name="Magnuson J."/>
            <person name="Spatafora J.W."/>
            <person name="Nagy L.G."/>
            <person name="Henrissat B."/>
            <person name="Grigoriev I.V."/>
            <person name="Yang Z.L."/>
            <person name="Xu J."/>
            <person name="Martin F.M."/>
        </authorList>
    </citation>
    <scope>NUCLEOTIDE SEQUENCE</scope>
    <source>
        <strain evidence="1">KUC20120723A-06</strain>
    </source>
</reference>